<dbReference type="eggNOG" id="COG0558">
    <property type="taxonomic scope" value="Bacteria"/>
</dbReference>
<comment type="similarity">
    <text evidence="2">Belongs to the CDP-alcohol phosphatidyltransferase class-I family.</text>
</comment>
<evidence type="ECO:0000256" key="4">
    <source>
        <dbReference type="SAM" id="Phobius"/>
    </source>
</evidence>
<dbReference type="Gene3D" id="1.20.120.1760">
    <property type="match status" value="1"/>
</dbReference>
<proteinExistence type="inferred from homology"/>
<dbReference type="HOGENOM" id="CLU_660346_0_0_5"/>
<feature type="region of interest" description="Disordered" evidence="3">
    <location>
        <begin position="1"/>
        <end position="31"/>
    </location>
</feature>
<dbReference type="InterPro" id="IPR043130">
    <property type="entry name" value="CDP-OH_PTrfase_TM_dom"/>
</dbReference>
<dbReference type="STRING" id="414684.RC1_0752"/>
<sequence>MTMTDSLTDTVTSGAATSAADTPDASPGESQAIENRTVPALPQAAIIGDSPADIWGMSSVERLRRQLVRAGVTAVRSWSEAPDPGTAPQILLRADFVFDEVLVRDLVRAPGTLLLDPVSGEAVAAHVDAENAPAVALVLLSGQALPEGQFPALRTVRPGELSSDYNNALRKKEPPFLLRLTPETVPAIERRTFDGSYKGVTDLVTKYVWPRPAQAATKWCALNAVTPNQVTTASAALVVLAFLSFWMGWFVIGLLFAWGMTFLDTVDGKLARVTLTSSKWGNVFDHGIDLVHPPFWWWAWVVGLGAAGMPLGNEPLVLAILVGGYVAQRLQEGLFLALFKIEIHIWRRFDSQFRLVTARRNPNLLLLTAFTLFGRPDLGMLAVTVWTAASFLVHTAQILQAFEAKRHGPVRSWLAP</sequence>
<dbReference type="InterPro" id="IPR000462">
    <property type="entry name" value="CDP-OH_P_trans"/>
</dbReference>
<dbReference type="Proteomes" id="UP000001591">
    <property type="component" value="Chromosome"/>
</dbReference>
<evidence type="ECO:0000256" key="3">
    <source>
        <dbReference type="SAM" id="MobiDB-lite"/>
    </source>
</evidence>
<keyword evidence="6" id="KW-1185">Reference proteome</keyword>
<dbReference type="PROSITE" id="PS00379">
    <property type="entry name" value="CDP_ALCOHOL_P_TRANSF"/>
    <property type="match status" value="1"/>
</dbReference>
<organism evidence="5 6">
    <name type="scientific">Rhodospirillum centenum (strain ATCC 51521 / SW)</name>
    <dbReference type="NCBI Taxonomy" id="414684"/>
    <lineage>
        <taxon>Bacteria</taxon>
        <taxon>Pseudomonadati</taxon>
        <taxon>Pseudomonadota</taxon>
        <taxon>Alphaproteobacteria</taxon>
        <taxon>Rhodospirillales</taxon>
        <taxon>Rhodospirillaceae</taxon>
        <taxon>Rhodospirillum</taxon>
    </lineage>
</organism>
<reference evidence="5 6" key="1">
    <citation type="journal article" date="2010" name="BMC Genomics">
        <title>Metabolic flexibility revealed in the genome of the cyst-forming alpha-1 proteobacterium Rhodospirillum centenum.</title>
        <authorList>
            <person name="Lu Y.K."/>
            <person name="Marden J."/>
            <person name="Han M."/>
            <person name="Swingley W.D."/>
            <person name="Mastrian S.D."/>
            <person name="Chowdhury S.R."/>
            <person name="Hao J."/>
            <person name="Helmy T."/>
            <person name="Kim S."/>
            <person name="Kurdoglu A.A."/>
            <person name="Matthies H.J."/>
            <person name="Rollo D."/>
            <person name="Stothard P."/>
            <person name="Blankenship R.E."/>
            <person name="Bauer C.E."/>
            <person name="Touchman J.W."/>
        </authorList>
    </citation>
    <scope>NUCLEOTIDE SEQUENCE [LARGE SCALE GENOMIC DNA]</scope>
    <source>
        <strain evidence="6">ATCC 51521 / SW</strain>
    </source>
</reference>
<dbReference type="Pfam" id="PF01066">
    <property type="entry name" value="CDP-OH_P_transf"/>
    <property type="match status" value="1"/>
</dbReference>
<evidence type="ECO:0000256" key="1">
    <source>
        <dbReference type="ARBA" id="ARBA00022679"/>
    </source>
</evidence>
<dbReference type="EMBL" id="CP000613">
    <property type="protein sequence ID" value="ACI98183.1"/>
    <property type="molecule type" value="Genomic_DNA"/>
</dbReference>
<dbReference type="InterPro" id="IPR048254">
    <property type="entry name" value="CDP_ALCOHOL_P_TRANSF_CS"/>
</dbReference>
<accession>B6IRU7</accession>
<keyword evidence="4" id="KW-0472">Membrane</keyword>
<dbReference type="AlphaFoldDB" id="B6IRU7"/>
<dbReference type="GO" id="GO:0016020">
    <property type="term" value="C:membrane"/>
    <property type="evidence" value="ECO:0007669"/>
    <property type="project" value="InterPro"/>
</dbReference>
<dbReference type="KEGG" id="rce:RC1_0752"/>
<evidence type="ECO:0000313" key="5">
    <source>
        <dbReference type="EMBL" id="ACI98183.1"/>
    </source>
</evidence>
<gene>
    <name evidence="5" type="ordered locus">RC1_0752</name>
</gene>
<feature type="compositionally biased region" description="Low complexity" evidence="3">
    <location>
        <begin position="8"/>
        <end position="26"/>
    </location>
</feature>
<evidence type="ECO:0000313" key="6">
    <source>
        <dbReference type="Proteomes" id="UP000001591"/>
    </source>
</evidence>
<dbReference type="GO" id="GO:0008654">
    <property type="term" value="P:phospholipid biosynthetic process"/>
    <property type="evidence" value="ECO:0007669"/>
    <property type="project" value="InterPro"/>
</dbReference>
<feature type="transmembrane region" description="Helical" evidence="4">
    <location>
        <begin position="235"/>
        <end position="263"/>
    </location>
</feature>
<keyword evidence="4" id="KW-0812">Transmembrane</keyword>
<evidence type="ECO:0008006" key="7">
    <source>
        <dbReference type="Google" id="ProtNLM"/>
    </source>
</evidence>
<keyword evidence="4" id="KW-1133">Transmembrane helix</keyword>
<keyword evidence="1 2" id="KW-0808">Transferase</keyword>
<evidence type="ECO:0000256" key="2">
    <source>
        <dbReference type="RuleBase" id="RU003750"/>
    </source>
</evidence>
<protein>
    <recommendedName>
        <fullName evidence="7">Phosphatidylglycerophosphate synthase</fullName>
    </recommendedName>
</protein>
<name>B6IRU7_RHOCS</name>
<dbReference type="GO" id="GO:0016780">
    <property type="term" value="F:phosphotransferase activity, for other substituted phosphate groups"/>
    <property type="evidence" value="ECO:0007669"/>
    <property type="project" value="InterPro"/>
</dbReference>